<accession>A0A0D0RS21</accession>
<dbReference type="RefSeq" id="WP_043048413.1">
    <property type="nucleotide sequence ID" value="NZ_JXCQ01000014.1"/>
</dbReference>
<evidence type="ECO:0000313" key="1">
    <source>
        <dbReference type="EMBL" id="KIR22312.1"/>
    </source>
</evidence>
<proteinExistence type="predicted"/>
<reference evidence="1 2" key="1">
    <citation type="submission" date="2015-01" db="EMBL/GenBank/DDBJ databases">
        <title>Genome sequence of the beneficial rhizobacterium Pseudomonas fluorescens 2-79.</title>
        <authorList>
            <person name="Thuermer A."/>
            <person name="Daniel R."/>
        </authorList>
    </citation>
    <scope>NUCLEOTIDE SEQUENCE [LARGE SCALE GENOMIC DNA]</scope>
    <source>
        <strain evidence="1 2">2-79</strain>
    </source>
</reference>
<organism evidence="1 2">
    <name type="scientific">Pseudomonas fluorescens</name>
    <dbReference type="NCBI Taxonomy" id="294"/>
    <lineage>
        <taxon>Bacteria</taxon>
        <taxon>Pseudomonadati</taxon>
        <taxon>Pseudomonadota</taxon>
        <taxon>Gammaproteobacteria</taxon>
        <taxon>Pseudomonadales</taxon>
        <taxon>Pseudomonadaceae</taxon>
        <taxon>Pseudomonas</taxon>
    </lineage>
</organism>
<dbReference type="AlphaFoldDB" id="A0A0D0RS21"/>
<dbReference type="EMBL" id="JXCQ01000014">
    <property type="protein sequence ID" value="KIR22312.1"/>
    <property type="molecule type" value="Genomic_DNA"/>
</dbReference>
<evidence type="ECO:0000313" key="2">
    <source>
        <dbReference type="Proteomes" id="UP000032210"/>
    </source>
</evidence>
<dbReference type="PATRIC" id="fig|294.125.peg.2245"/>
<gene>
    <name evidence="1" type="ORF">PFLU3_21930</name>
</gene>
<name>A0A0D0RS21_PSEFL</name>
<sequence>MIRQCLICDSRAVLAQEAARGVALLAGLADGALRGIQDTNQGTQDRLGYNSLLSGLAAIAPTYPSALRLAEDVAKYHFAGEDCLCLRCGALFDEAVKEASEQAPQPQ</sequence>
<protein>
    <submittedName>
        <fullName evidence="1">Uncharacterized protein</fullName>
    </submittedName>
</protein>
<dbReference type="Proteomes" id="UP000032210">
    <property type="component" value="Unassembled WGS sequence"/>
</dbReference>
<comment type="caution">
    <text evidence="1">The sequence shown here is derived from an EMBL/GenBank/DDBJ whole genome shotgun (WGS) entry which is preliminary data.</text>
</comment>